<dbReference type="InterPro" id="IPR039121">
    <property type="entry name" value="NUDT19"/>
</dbReference>
<dbReference type="GO" id="GO:0016787">
    <property type="term" value="F:hydrolase activity"/>
    <property type="evidence" value="ECO:0007669"/>
    <property type="project" value="UniProtKB-KW"/>
</dbReference>
<comment type="cofactor">
    <cofactor evidence="2">
        <name>Mg(2+)</name>
        <dbReference type="ChEBI" id="CHEBI:18420"/>
    </cofactor>
</comment>
<dbReference type="GO" id="GO:0046872">
    <property type="term" value="F:metal ion binding"/>
    <property type="evidence" value="ECO:0007669"/>
    <property type="project" value="UniProtKB-KW"/>
</dbReference>
<name>A0ABD0LF31_9CAEN</name>
<evidence type="ECO:0000256" key="6">
    <source>
        <dbReference type="ARBA" id="ARBA00022842"/>
    </source>
</evidence>
<evidence type="ECO:0000313" key="9">
    <source>
        <dbReference type="EMBL" id="KAK7497718.1"/>
    </source>
</evidence>
<dbReference type="InterPro" id="IPR015797">
    <property type="entry name" value="NUDIX_hydrolase-like_dom_sf"/>
</dbReference>
<evidence type="ECO:0000256" key="5">
    <source>
        <dbReference type="ARBA" id="ARBA00022801"/>
    </source>
</evidence>
<evidence type="ECO:0000256" key="1">
    <source>
        <dbReference type="ARBA" id="ARBA00001936"/>
    </source>
</evidence>
<gene>
    <name evidence="9" type="ORF">BaRGS_00011113</name>
</gene>
<sequence>MCAAVLKHWREAASAILVHQRRPTIGQNFQKNGVNPKTKSPDTEQTTVAPVAGGLEMLVMKRSSRSSYMPELYVFPGGTADDADFSREWMGIFRAETPEKKEERFGFVKTKSENVPMFSRQRDAKFSSIPSEIAFRICALRETFEESGVLIARKGESLCSYKQNLSPCEAFNFGQDHASELEEWRQKVTSEPTQFLQLCKKYDIVPDVWSMFDWSDWLTPKFGDPLSTKRFDSAFFICCLEEKPHVAEDASELVHFQWSTPQEMIRENRQGKIHLAPPQFYEAHRLLNFASADDLMNFLRQRVGQPMERWMPVRVQCADAVLFLFPGDSLYPSEPDIDGVKPALVMDKTLEELEAISPKRHRGVQLPPFQDSKPGSPPKFTVECNVQPRFGHVKPVL</sequence>
<comment type="caution">
    <text evidence="9">The sequence shown here is derived from an EMBL/GenBank/DDBJ whole genome shotgun (WGS) entry which is preliminary data.</text>
</comment>
<dbReference type="PANTHER" id="PTHR12318">
    <property type="entry name" value="TESTOSTERONE-REGULATED PROTEIN RP2"/>
    <property type="match status" value="1"/>
</dbReference>
<dbReference type="EMBL" id="JACVVK020000056">
    <property type="protein sequence ID" value="KAK7497718.1"/>
    <property type="molecule type" value="Genomic_DNA"/>
</dbReference>
<keyword evidence="4" id="KW-0479">Metal-binding</keyword>
<dbReference type="AlphaFoldDB" id="A0ABD0LF31"/>
<dbReference type="CDD" id="cd18870">
    <property type="entry name" value="NUDIX_AcylCoAdiphos_Nudt19"/>
    <property type="match status" value="1"/>
</dbReference>
<dbReference type="Proteomes" id="UP001519460">
    <property type="component" value="Unassembled WGS sequence"/>
</dbReference>
<keyword evidence="10" id="KW-1185">Reference proteome</keyword>
<accession>A0ABD0LF31</accession>
<evidence type="ECO:0000256" key="7">
    <source>
        <dbReference type="ARBA" id="ARBA00023211"/>
    </source>
</evidence>
<organism evidence="9 10">
    <name type="scientific">Batillaria attramentaria</name>
    <dbReference type="NCBI Taxonomy" id="370345"/>
    <lineage>
        <taxon>Eukaryota</taxon>
        <taxon>Metazoa</taxon>
        <taxon>Spiralia</taxon>
        <taxon>Lophotrochozoa</taxon>
        <taxon>Mollusca</taxon>
        <taxon>Gastropoda</taxon>
        <taxon>Caenogastropoda</taxon>
        <taxon>Sorbeoconcha</taxon>
        <taxon>Cerithioidea</taxon>
        <taxon>Batillariidae</taxon>
        <taxon>Batillaria</taxon>
    </lineage>
</organism>
<feature type="domain" description="Nudix hydrolase" evidence="8">
    <location>
        <begin position="8"/>
        <end position="281"/>
    </location>
</feature>
<dbReference type="PANTHER" id="PTHR12318:SF0">
    <property type="entry name" value="ACYL-COENZYME A DIPHOSPHATASE NUDT19"/>
    <property type="match status" value="1"/>
</dbReference>
<dbReference type="PROSITE" id="PS51462">
    <property type="entry name" value="NUDIX"/>
    <property type="match status" value="1"/>
</dbReference>
<dbReference type="SUPFAM" id="SSF55811">
    <property type="entry name" value="Nudix"/>
    <property type="match status" value="1"/>
</dbReference>
<evidence type="ECO:0000259" key="8">
    <source>
        <dbReference type="PROSITE" id="PS51462"/>
    </source>
</evidence>
<dbReference type="InterPro" id="IPR000086">
    <property type="entry name" value="NUDIX_hydrolase_dom"/>
</dbReference>
<keyword evidence="7" id="KW-0464">Manganese</keyword>
<evidence type="ECO:0000313" key="10">
    <source>
        <dbReference type="Proteomes" id="UP001519460"/>
    </source>
</evidence>
<evidence type="ECO:0000256" key="2">
    <source>
        <dbReference type="ARBA" id="ARBA00001946"/>
    </source>
</evidence>
<protein>
    <recommendedName>
        <fullName evidence="8">Nudix hydrolase domain-containing protein</fullName>
    </recommendedName>
</protein>
<evidence type="ECO:0000256" key="3">
    <source>
        <dbReference type="ARBA" id="ARBA00005582"/>
    </source>
</evidence>
<evidence type="ECO:0000256" key="4">
    <source>
        <dbReference type="ARBA" id="ARBA00022723"/>
    </source>
</evidence>
<dbReference type="Gene3D" id="3.90.79.10">
    <property type="entry name" value="Nucleoside Triphosphate Pyrophosphohydrolase"/>
    <property type="match status" value="1"/>
</dbReference>
<comment type="similarity">
    <text evidence="3">Belongs to the Nudix hydrolase family.</text>
</comment>
<keyword evidence="6" id="KW-0460">Magnesium</keyword>
<keyword evidence="5" id="KW-0378">Hydrolase</keyword>
<reference evidence="9 10" key="1">
    <citation type="journal article" date="2023" name="Sci. Data">
        <title>Genome assembly of the Korean intertidal mud-creeper Batillaria attramentaria.</title>
        <authorList>
            <person name="Patra A.K."/>
            <person name="Ho P.T."/>
            <person name="Jun S."/>
            <person name="Lee S.J."/>
            <person name="Kim Y."/>
            <person name="Won Y.J."/>
        </authorList>
    </citation>
    <scope>NUCLEOTIDE SEQUENCE [LARGE SCALE GENOMIC DNA]</scope>
    <source>
        <strain evidence="9">Wonlab-2016</strain>
    </source>
</reference>
<comment type="cofactor">
    <cofactor evidence="1">
        <name>Mn(2+)</name>
        <dbReference type="ChEBI" id="CHEBI:29035"/>
    </cofactor>
</comment>
<proteinExistence type="inferred from homology"/>